<evidence type="ECO:0000313" key="8">
    <source>
        <dbReference type="Proteomes" id="UP001500021"/>
    </source>
</evidence>
<dbReference type="EMBL" id="BAAAFA010000007">
    <property type="protein sequence ID" value="GAA0818861.1"/>
    <property type="molecule type" value="Genomic_DNA"/>
</dbReference>
<gene>
    <name evidence="7" type="ORF">GCM10009111_22160</name>
</gene>
<protein>
    <recommendedName>
        <fullName evidence="6">Lipopolysaccharide assembly protein A domain-containing protein</fullName>
    </recommendedName>
</protein>
<keyword evidence="4 5" id="KW-0472">Membrane</keyword>
<keyword evidence="8" id="KW-1185">Reference proteome</keyword>
<evidence type="ECO:0000256" key="4">
    <source>
        <dbReference type="ARBA" id="ARBA00023136"/>
    </source>
</evidence>
<dbReference type="Proteomes" id="UP001500021">
    <property type="component" value="Unassembled WGS sequence"/>
</dbReference>
<name>A0ABP3WMX9_9GAMM</name>
<organism evidence="7 8">
    <name type="scientific">Colwellia asteriadis</name>
    <dbReference type="NCBI Taxonomy" id="517723"/>
    <lineage>
        <taxon>Bacteria</taxon>
        <taxon>Pseudomonadati</taxon>
        <taxon>Pseudomonadota</taxon>
        <taxon>Gammaproteobacteria</taxon>
        <taxon>Alteromonadales</taxon>
        <taxon>Colwelliaceae</taxon>
        <taxon>Colwellia</taxon>
    </lineage>
</organism>
<dbReference type="RefSeq" id="WP_343817467.1">
    <property type="nucleotide sequence ID" value="NZ_BAAAFA010000007.1"/>
</dbReference>
<evidence type="ECO:0000256" key="1">
    <source>
        <dbReference type="ARBA" id="ARBA00022475"/>
    </source>
</evidence>
<evidence type="ECO:0000259" key="6">
    <source>
        <dbReference type="Pfam" id="PF06305"/>
    </source>
</evidence>
<keyword evidence="1" id="KW-1003">Cell membrane</keyword>
<evidence type="ECO:0000256" key="3">
    <source>
        <dbReference type="ARBA" id="ARBA00022989"/>
    </source>
</evidence>
<feature type="domain" description="Lipopolysaccharide assembly protein A" evidence="6">
    <location>
        <begin position="23"/>
        <end position="77"/>
    </location>
</feature>
<evidence type="ECO:0000256" key="2">
    <source>
        <dbReference type="ARBA" id="ARBA00022692"/>
    </source>
</evidence>
<keyword evidence="3 5" id="KW-1133">Transmembrane helix</keyword>
<comment type="caution">
    <text evidence="7">The sequence shown here is derived from an EMBL/GenBank/DDBJ whole genome shotgun (WGS) entry which is preliminary data.</text>
</comment>
<feature type="transmembrane region" description="Helical" evidence="5">
    <location>
        <begin position="45"/>
        <end position="66"/>
    </location>
</feature>
<accession>A0ABP3WMX9</accession>
<proteinExistence type="predicted"/>
<evidence type="ECO:0000313" key="7">
    <source>
        <dbReference type="EMBL" id="GAA0818861.1"/>
    </source>
</evidence>
<reference evidence="8" key="1">
    <citation type="journal article" date="2019" name="Int. J. Syst. Evol. Microbiol.">
        <title>The Global Catalogue of Microorganisms (GCM) 10K type strain sequencing project: providing services to taxonomists for standard genome sequencing and annotation.</title>
        <authorList>
            <consortium name="The Broad Institute Genomics Platform"/>
            <consortium name="The Broad Institute Genome Sequencing Center for Infectious Disease"/>
            <person name="Wu L."/>
            <person name="Ma J."/>
        </authorList>
    </citation>
    <scope>NUCLEOTIDE SEQUENCE [LARGE SCALE GENOMIC DNA]</scope>
    <source>
        <strain evidence="8">JCM 15608</strain>
    </source>
</reference>
<keyword evidence="2 5" id="KW-0812">Transmembrane</keyword>
<evidence type="ECO:0000256" key="5">
    <source>
        <dbReference type="SAM" id="Phobius"/>
    </source>
</evidence>
<sequence length="81" mass="9146">MRVYLTLFIIFILLAIAFVFGSQNSQLITLNYLIARTEMTVAAAVSIFTGIGFVLGLLVTLCWRLIRRSKKAFTKNKSQET</sequence>
<dbReference type="InterPro" id="IPR010445">
    <property type="entry name" value="LapA_dom"/>
</dbReference>
<dbReference type="Pfam" id="PF06305">
    <property type="entry name" value="LapA_dom"/>
    <property type="match status" value="1"/>
</dbReference>